<keyword evidence="2" id="KW-1185">Reference proteome</keyword>
<dbReference type="Proteomes" id="UP000827976">
    <property type="component" value="Chromosome 12"/>
</dbReference>
<protein>
    <submittedName>
        <fullName evidence="1">ESCRT-I complex subunit TSG101 protein</fullName>
    </submittedName>
</protein>
<dbReference type="EMBL" id="CM037022">
    <property type="protein sequence ID" value="KAH7667169.1"/>
    <property type="molecule type" value="Genomic_DNA"/>
</dbReference>
<sequence length="320" mass="37001">MVSVQPCSSIEFIDSTFSDTGMGSLSYKHLELKWLIREHLFSLFYDFPSFIPSAENYIHNDGTVVRLLNVSGYLTVPPSKLPVLMTIWLKEDYPFTAPLVYISSHSKAKIHHQHPFIDPSSCATHCPYLETWKYPRSNLSDLTREIVEVLKICTPYPDFVDESLEMIMTNRKDIELQLARQVHHDKGCFRAQVEEDIEHLLGLQGMLLERADTLNFIIHELEKERMSLRDAVLNMASDVEVILEWLRANDDIEEVVDVVDEASKCLIESEAGDRAIDDVMEAIRKEVEEGRIEFREYLKQIRNLAREQFFHNALIIELGT</sequence>
<name>A0ACB7V1N6_DIOAL</name>
<organism evidence="1 2">
    <name type="scientific">Dioscorea alata</name>
    <name type="common">Purple yam</name>
    <dbReference type="NCBI Taxonomy" id="55571"/>
    <lineage>
        <taxon>Eukaryota</taxon>
        <taxon>Viridiplantae</taxon>
        <taxon>Streptophyta</taxon>
        <taxon>Embryophyta</taxon>
        <taxon>Tracheophyta</taxon>
        <taxon>Spermatophyta</taxon>
        <taxon>Magnoliopsida</taxon>
        <taxon>Liliopsida</taxon>
        <taxon>Dioscoreales</taxon>
        <taxon>Dioscoreaceae</taxon>
        <taxon>Dioscorea</taxon>
    </lineage>
</organism>
<evidence type="ECO:0000313" key="2">
    <source>
        <dbReference type="Proteomes" id="UP000827976"/>
    </source>
</evidence>
<comment type="caution">
    <text evidence="1">The sequence shown here is derived from an EMBL/GenBank/DDBJ whole genome shotgun (WGS) entry which is preliminary data.</text>
</comment>
<evidence type="ECO:0000313" key="1">
    <source>
        <dbReference type="EMBL" id="KAH7667169.1"/>
    </source>
</evidence>
<reference evidence="2" key="1">
    <citation type="journal article" date="2022" name="Nat. Commun.">
        <title>Chromosome evolution and the genetic basis of agronomically important traits in greater yam.</title>
        <authorList>
            <person name="Bredeson J.V."/>
            <person name="Lyons J.B."/>
            <person name="Oniyinde I.O."/>
            <person name="Okereke N.R."/>
            <person name="Kolade O."/>
            <person name="Nnabue I."/>
            <person name="Nwadili C.O."/>
            <person name="Hribova E."/>
            <person name="Parker M."/>
            <person name="Nwogha J."/>
            <person name="Shu S."/>
            <person name="Carlson J."/>
            <person name="Kariba R."/>
            <person name="Muthemba S."/>
            <person name="Knop K."/>
            <person name="Barton G.J."/>
            <person name="Sherwood A.V."/>
            <person name="Lopez-Montes A."/>
            <person name="Asiedu R."/>
            <person name="Jamnadass R."/>
            <person name="Muchugi A."/>
            <person name="Goodstein D."/>
            <person name="Egesi C.N."/>
            <person name="Featherston J."/>
            <person name="Asfaw A."/>
            <person name="Simpson G.G."/>
            <person name="Dolezel J."/>
            <person name="Hendre P.S."/>
            <person name="Van Deynze A."/>
            <person name="Kumar P.L."/>
            <person name="Obidiegwu J.E."/>
            <person name="Bhattacharjee R."/>
            <person name="Rokhsar D.S."/>
        </authorList>
    </citation>
    <scope>NUCLEOTIDE SEQUENCE [LARGE SCALE GENOMIC DNA]</scope>
    <source>
        <strain evidence="2">cv. TDa95/00328</strain>
    </source>
</reference>
<accession>A0ACB7V1N6</accession>
<proteinExistence type="predicted"/>
<gene>
    <name evidence="1" type="ORF">IHE45_12G042300</name>
</gene>